<protein>
    <submittedName>
        <fullName evidence="2">Uncharacterized protein</fullName>
    </submittedName>
</protein>
<accession>A0A6I6MSW3</accession>
<keyword evidence="3" id="KW-1185">Reference proteome</keyword>
<proteinExistence type="predicted"/>
<dbReference type="RefSeq" id="WP_158765676.1">
    <property type="nucleotide sequence ID" value="NZ_CP047045.1"/>
</dbReference>
<reference evidence="3" key="1">
    <citation type="submission" date="2019-12" db="EMBL/GenBank/DDBJ databases">
        <title>Complete genome of Terracaulis silvestris 0127_4.</title>
        <authorList>
            <person name="Vieira S."/>
            <person name="Riedel T."/>
            <person name="Sproer C."/>
            <person name="Pascual J."/>
            <person name="Boedeker C."/>
            <person name="Overmann J."/>
        </authorList>
    </citation>
    <scope>NUCLEOTIDE SEQUENCE [LARGE SCALE GENOMIC DNA]</scope>
    <source>
        <strain evidence="3">0127_4</strain>
    </source>
</reference>
<dbReference type="KEGG" id="tsv:DSM104635_01592"/>
<feature type="signal peptide" evidence="1">
    <location>
        <begin position="1"/>
        <end position="30"/>
    </location>
</feature>
<dbReference type="EMBL" id="CP047045">
    <property type="protein sequence ID" value="QGZ94762.1"/>
    <property type="molecule type" value="Genomic_DNA"/>
</dbReference>
<feature type="chain" id="PRO_5026240181" evidence="1">
    <location>
        <begin position="31"/>
        <end position="266"/>
    </location>
</feature>
<gene>
    <name evidence="2" type="ORF">DSM104635_01592</name>
</gene>
<name>A0A6I6MSW3_9CAUL</name>
<organism evidence="2 3">
    <name type="scientific">Terricaulis silvestris</name>
    <dbReference type="NCBI Taxonomy" id="2686094"/>
    <lineage>
        <taxon>Bacteria</taxon>
        <taxon>Pseudomonadati</taxon>
        <taxon>Pseudomonadota</taxon>
        <taxon>Alphaproteobacteria</taxon>
        <taxon>Caulobacterales</taxon>
        <taxon>Caulobacteraceae</taxon>
        <taxon>Terricaulis</taxon>
    </lineage>
</organism>
<evidence type="ECO:0000256" key="1">
    <source>
        <dbReference type="SAM" id="SignalP"/>
    </source>
</evidence>
<evidence type="ECO:0000313" key="3">
    <source>
        <dbReference type="Proteomes" id="UP000431269"/>
    </source>
</evidence>
<sequence>MTVPARYILAAIAFGVAALGFLTLPTEASADCGGNSCHRPPACHHGCNPPPPPPPPCCTPPVVIVPPPNVPPPNIVVVNAGARAQASASAFAIAVANVRTGDTIIRQNMVMEGGATAAVTSGAFAVGEASVEMESVTRERDLLIQAICIDASNNPHPASQTFGGRDVAHGYRGEIYRCMSGTRMRYTIDGRSADCAQGEALWYEGGRVECRPQIARRPCNERSLLRRHGPGDKLVRIRDTEVRASRTETTFNGAMTMDGGVGQSVW</sequence>
<keyword evidence="1" id="KW-0732">Signal</keyword>
<dbReference type="Proteomes" id="UP000431269">
    <property type="component" value="Chromosome"/>
</dbReference>
<dbReference type="AlphaFoldDB" id="A0A6I6MSW3"/>
<evidence type="ECO:0000313" key="2">
    <source>
        <dbReference type="EMBL" id="QGZ94762.1"/>
    </source>
</evidence>